<keyword evidence="11 16" id="KW-0915">Sodium</keyword>
<evidence type="ECO:0000256" key="2">
    <source>
        <dbReference type="ARBA" id="ARBA00022475"/>
    </source>
</evidence>
<keyword evidence="1 16" id="KW-0813">Transport</keyword>
<evidence type="ECO:0000256" key="12">
    <source>
        <dbReference type="ARBA" id="ARBA00023065"/>
    </source>
</evidence>
<keyword evidence="5 16" id="KW-0285">Flavoprotein</keyword>
<comment type="cofactor">
    <cofactor evidence="16 17">
        <name>FMN</name>
        <dbReference type="ChEBI" id="CHEBI:58210"/>
    </cofactor>
</comment>
<evidence type="ECO:0000256" key="8">
    <source>
        <dbReference type="ARBA" id="ARBA00022967"/>
    </source>
</evidence>
<dbReference type="KEGG" id="mech:Q9L42_005625"/>
<evidence type="ECO:0000256" key="13">
    <source>
        <dbReference type="ARBA" id="ARBA00023075"/>
    </source>
</evidence>
<keyword evidence="2 16" id="KW-1003">Cell membrane</keyword>
<dbReference type="EC" id="7.2.1.1" evidence="16 17"/>
<dbReference type="GO" id="GO:0005886">
    <property type="term" value="C:plasma membrane"/>
    <property type="evidence" value="ECO:0007669"/>
    <property type="project" value="UniProtKB-SubCell"/>
</dbReference>
<keyword evidence="10 16" id="KW-0520">NAD</keyword>
<dbReference type="GO" id="GO:0006814">
    <property type="term" value="P:sodium ion transport"/>
    <property type="evidence" value="ECO:0007669"/>
    <property type="project" value="UniProtKB-UniRule"/>
</dbReference>
<dbReference type="PANTHER" id="PTHR37838">
    <property type="entry name" value="NA(+)-TRANSLOCATING NADH-QUINONE REDUCTASE SUBUNIT C"/>
    <property type="match status" value="1"/>
</dbReference>
<evidence type="ECO:0000256" key="10">
    <source>
        <dbReference type="ARBA" id="ARBA00023027"/>
    </source>
</evidence>
<keyword evidence="9 16" id="KW-1133">Transmembrane helix</keyword>
<dbReference type="Proteomes" id="UP001225378">
    <property type="component" value="Chromosome"/>
</dbReference>
<evidence type="ECO:0000256" key="5">
    <source>
        <dbReference type="ARBA" id="ARBA00022630"/>
    </source>
</evidence>
<evidence type="ECO:0000256" key="1">
    <source>
        <dbReference type="ARBA" id="ARBA00022448"/>
    </source>
</evidence>
<evidence type="ECO:0000256" key="6">
    <source>
        <dbReference type="ARBA" id="ARBA00022643"/>
    </source>
</evidence>
<feature type="domain" description="FMN-binding" evidence="18">
    <location>
        <begin position="148"/>
        <end position="249"/>
    </location>
</feature>
<evidence type="ECO:0000256" key="14">
    <source>
        <dbReference type="ARBA" id="ARBA00023136"/>
    </source>
</evidence>
<comment type="catalytic activity">
    <reaction evidence="16 17">
        <text>a ubiquinone + n Na(+)(in) + NADH + H(+) = a ubiquinol + n Na(+)(out) + NAD(+)</text>
        <dbReference type="Rhea" id="RHEA:47748"/>
        <dbReference type="Rhea" id="RHEA-COMP:9565"/>
        <dbReference type="Rhea" id="RHEA-COMP:9566"/>
        <dbReference type="ChEBI" id="CHEBI:15378"/>
        <dbReference type="ChEBI" id="CHEBI:16389"/>
        <dbReference type="ChEBI" id="CHEBI:17976"/>
        <dbReference type="ChEBI" id="CHEBI:29101"/>
        <dbReference type="ChEBI" id="CHEBI:57540"/>
        <dbReference type="ChEBI" id="CHEBI:57945"/>
        <dbReference type="EC" id="7.2.1.1"/>
    </reaction>
</comment>
<comment type="subunit">
    <text evidence="16 17">Composed of six subunits; NqrA, NqrB, NqrC, NqrD, NqrE and NqrF.</text>
</comment>
<dbReference type="NCBIfam" id="TIGR01938">
    <property type="entry name" value="nqrC"/>
    <property type="match status" value="1"/>
</dbReference>
<protein>
    <recommendedName>
        <fullName evidence="16 17">Na(+)-translocating NADH-quinone reductase subunit C</fullName>
        <shortName evidence="16 17">Na(+)-NQR subunit C</shortName>
        <shortName evidence="16 17">Na(+)-translocating NQR subunit C</shortName>
        <ecNumber evidence="16 17">7.2.1.1</ecNumber>
    </recommendedName>
    <alternativeName>
        <fullName evidence="16 17">NQR complex subunit C</fullName>
    </alternativeName>
    <alternativeName>
        <fullName evidence="16 17">NQR-1 subunit C</fullName>
    </alternativeName>
</protein>
<keyword evidence="7 16" id="KW-0812">Transmembrane</keyword>
<dbReference type="GO" id="GO:0016655">
    <property type="term" value="F:oxidoreductase activity, acting on NAD(P)H, quinone or similar compound as acceptor"/>
    <property type="evidence" value="ECO:0007669"/>
    <property type="project" value="UniProtKB-UniRule"/>
</dbReference>
<dbReference type="GO" id="GO:0010181">
    <property type="term" value="F:FMN binding"/>
    <property type="evidence" value="ECO:0007669"/>
    <property type="project" value="UniProtKB-UniRule"/>
</dbReference>
<name>A0AAU7NXF1_9GAMM</name>
<dbReference type="AlphaFoldDB" id="A0AAU7NXF1"/>
<proteinExistence type="inferred from homology"/>
<evidence type="ECO:0000256" key="4">
    <source>
        <dbReference type="ARBA" id="ARBA00022553"/>
    </source>
</evidence>
<evidence type="ECO:0000313" key="19">
    <source>
        <dbReference type="EMBL" id="XBS21602.1"/>
    </source>
</evidence>
<evidence type="ECO:0000256" key="11">
    <source>
        <dbReference type="ARBA" id="ARBA00023053"/>
    </source>
</evidence>
<organism evidence="19 20">
    <name type="scientific">Methylomarinum roseum</name>
    <dbReference type="NCBI Taxonomy" id="3067653"/>
    <lineage>
        <taxon>Bacteria</taxon>
        <taxon>Pseudomonadati</taxon>
        <taxon>Pseudomonadota</taxon>
        <taxon>Gammaproteobacteria</taxon>
        <taxon>Methylococcales</taxon>
        <taxon>Methylococcaceae</taxon>
        <taxon>Methylomarinum</taxon>
    </lineage>
</organism>
<evidence type="ECO:0000256" key="3">
    <source>
        <dbReference type="ARBA" id="ARBA00022519"/>
    </source>
</evidence>
<evidence type="ECO:0000259" key="18">
    <source>
        <dbReference type="SMART" id="SM00900"/>
    </source>
</evidence>
<accession>A0AAU7NXF1</accession>
<evidence type="ECO:0000256" key="17">
    <source>
        <dbReference type="PIRNR" id="PIRNR009437"/>
    </source>
</evidence>
<dbReference type="PANTHER" id="PTHR37838:SF1">
    <property type="entry name" value="NA(+)-TRANSLOCATING NADH-QUINONE REDUCTASE SUBUNIT C"/>
    <property type="match status" value="1"/>
</dbReference>
<keyword evidence="15 16" id="KW-0739">Sodium transport</keyword>
<feature type="modified residue" description="FMN phosphoryl threonine" evidence="16">
    <location>
        <position position="232"/>
    </location>
</feature>
<reference evidence="19 20" key="1">
    <citation type="journal article" date="2024" name="Microbiology">
        <title>Methylomarinum rosea sp. nov., a novel halophilic methanotrophic bacterium from the hypersaline Lake Elton.</title>
        <authorList>
            <person name="Suleimanov R.Z."/>
            <person name="Oshkin I.Y."/>
            <person name="Danilova O.V."/>
            <person name="Suzina N.E."/>
            <person name="Dedysh S.N."/>
        </authorList>
    </citation>
    <scope>NUCLEOTIDE SEQUENCE [LARGE SCALE GENOMIC DNA]</scope>
    <source>
        <strain evidence="19 20">Ch1-1</strain>
    </source>
</reference>
<comment type="subcellular location">
    <subcellularLocation>
        <location evidence="16">Cell membrane</location>
        <topology evidence="16">Single-pass membrane protein</topology>
    </subcellularLocation>
</comment>
<dbReference type="Pfam" id="PF04205">
    <property type="entry name" value="FMN_bind"/>
    <property type="match status" value="1"/>
</dbReference>
<dbReference type="HAMAP" id="MF_00427">
    <property type="entry name" value="NqrC"/>
    <property type="match status" value="1"/>
</dbReference>
<dbReference type="InterPro" id="IPR007329">
    <property type="entry name" value="FMN-bd"/>
</dbReference>
<keyword evidence="13 16" id="KW-0830">Ubiquinone</keyword>
<keyword evidence="4 16" id="KW-0597">Phosphoprotein</keyword>
<sequence length="273" mass="30507">MPNANIKQSIKVILGVCLVCSFFVSTAAVWLNSIQQQNRRLDRIGNILSVAGLAGHRKNIEQIYRDRIVPVMIDLASGERVEPRRFDDVLNIENFDIETLASDSDYGVAIPPEQDIAKIKRRPRYMVVYLVKKDNRFDQVILPVYGKGLWSTMYGFLALNNDLNTIAGITFYQHGETPGLGGEIENPKWQQSWRGKRAFNSAGEVIIEVVRGEVEANSPDAKHQIDSLSGATLTSRGVDNLIHYWLGEHGYGPLLDRLRQGSLADLTAAGKQE</sequence>
<keyword evidence="6 16" id="KW-0288">FMN</keyword>
<gene>
    <name evidence="16" type="primary">nqrC</name>
    <name evidence="19" type="ORF">Q9L42_005625</name>
</gene>
<dbReference type="InterPro" id="IPR010204">
    <property type="entry name" value="NqrC"/>
</dbReference>
<evidence type="ECO:0000256" key="7">
    <source>
        <dbReference type="ARBA" id="ARBA00022692"/>
    </source>
</evidence>
<evidence type="ECO:0000256" key="15">
    <source>
        <dbReference type="ARBA" id="ARBA00023201"/>
    </source>
</evidence>
<evidence type="ECO:0000256" key="16">
    <source>
        <dbReference type="HAMAP-Rule" id="MF_00427"/>
    </source>
</evidence>
<dbReference type="NCBIfam" id="NF003749">
    <property type="entry name" value="PRK05346.1-5"/>
    <property type="match status" value="1"/>
</dbReference>
<dbReference type="EMBL" id="CP157743">
    <property type="protein sequence ID" value="XBS21602.1"/>
    <property type="molecule type" value="Genomic_DNA"/>
</dbReference>
<comment type="caution">
    <text evidence="16">Lacks conserved residue(s) required for the propagation of feature annotation.</text>
</comment>
<dbReference type="RefSeq" id="WP_349432234.1">
    <property type="nucleotide sequence ID" value="NZ_CP157743.1"/>
</dbReference>
<keyword evidence="3" id="KW-0997">Cell inner membrane</keyword>
<comment type="similarity">
    <text evidence="16 17">Belongs to the NqrC family.</text>
</comment>
<keyword evidence="12 16" id="KW-0406">Ion transport</keyword>
<dbReference type="PIRSF" id="PIRSF009437">
    <property type="entry name" value="NQR-1_subunit_C"/>
    <property type="match status" value="1"/>
</dbReference>
<comment type="function">
    <text evidence="16">NQR complex catalyzes the reduction of ubiquinone-1 to ubiquinol by two successive reactions, coupled with the transport of Na(+) ions from the cytoplasm to the periplasm. NqrA to NqrE are probably involved in the second step, the conversion of ubisemiquinone to ubiquinol.</text>
</comment>
<dbReference type="SMART" id="SM00900">
    <property type="entry name" value="FMN_bind"/>
    <property type="match status" value="1"/>
</dbReference>
<feature type="transmembrane region" description="Helical" evidence="16">
    <location>
        <begin position="12"/>
        <end position="31"/>
    </location>
</feature>
<keyword evidence="20" id="KW-1185">Reference proteome</keyword>
<evidence type="ECO:0000256" key="9">
    <source>
        <dbReference type="ARBA" id="ARBA00022989"/>
    </source>
</evidence>
<keyword evidence="8 16" id="KW-1278">Translocase</keyword>
<evidence type="ECO:0000313" key="20">
    <source>
        <dbReference type="Proteomes" id="UP001225378"/>
    </source>
</evidence>
<keyword evidence="14 16" id="KW-0472">Membrane</keyword>